<dbReference type="RefSeq" id="YP_010051581.1">
    <property type="nucleotide sequence ID" value="NC_054444.1"/>
</dbReference>
<organism evidence="1 2">
    <name type="scientific">Mycobacterium phage Antsirabe</name>
    <dbReference type="NCBI Taxonomy" id="2575610"/>
    <lineage>
        <taxon>Viruses</taxon>
        <taxon>Duplodnaviria</taxon>
        <taxon>Heunggongvirae</taxon>
        <taxon>Uroviricota</taxon>
        <taxon>Caudoviricetes</taxon>
        <taxon>Gclasvirinae</taxon>
        <taxon>Antsirabevirus</taxon>
        <taxon>Antsirabevirus antsirabe</taxon>
    </lineage>
</organism>
<dbReference type="GeneID" id="63926071"/>
<protein>
    <submittedName>
        <fullName evidence="1">HNH endonuclease</fullName>
    </submittedName>
</protein>
<gene>
    <name evidence="1" type="primary">41</name>
    <name evidence="1" type="ORF">PBI_ANTSIRABE_41</name>
</gene>
<keyword evidence="1" id="KW-0540">Nuclease</keyword>
<dbReference type="Proteomes" id="UP000326949">
    <property type="component" value="Segment"/>
</dbReference>
<sequence>MLDPGEVSVAHHVAAQRAFVNGAAGVQDQRADCGSLGTAADLDLIGVVGELAFAKWQGIFPDLTAFPRAGTPDYTIGGWTWDVKATKHAGGELICPLSAKADAQLYALAIVQATGQFSFVVRFPGWATRDELIRPERISNDPKFRTRCYAIPQAELRGWKEAVA</sequence>
<evidence type="ECO:0000313" key="2">
    <source>
        <dbReference type="Proteomes" id="UP000326949"/>
    </source>
</evidence>
<proteinExistence type="predicted"/>
<dbReference type="KEGG" id="vg:63926071"/>
<keyword evidence="1" id="KW-0255">Endonuclease</keyword>
<keyword evidence="2" id="KW-1185">Reference proteome</keyword>
<name>A0A5J6TH46_9CAUD</name>
<reference evidence="1 2" key="1">
    <citation type="submission" date="2019-07" db="EMBL/GenBank/DDBJ databases">
        <authorList>
            <person name="Divens A.M."/>
            <person name="Garlena R.A."/>
            <person name="Russell D.A."/>
            <person name="Pope W.H."/>
            <person name="Jacobs-Sera D."/>
            <person name="Hatfull G.F."/>
        </authorList>
    </citation>
    <scope>NUCLEOTIDE SEQUENCE [LARGE SCALE GENOMIC DNA]</scope>
</reference>
<accession>A0A5J6TH46</accession>
<evidence type="ECO:0000313" key="1">
    <source>
        <dbReference type="EMBL" id="QFG09995.1"/>
    </source>
</evidence>
<dbReference type="EMBL" id="MN234183">
    <property type="protein sequence ID" value="QFG09995.1"/>
    <property type="molecule type" value="Genomic_DNA"/>
</dbReference>
<keyword evidence="1" id="KW-0378">Hydrolase</keyword>
<dbReference type="GO" id="GO:0004519">
    <property type="term" value="F:endonuclease activity"/>
    <property type="evidence" value="ECO:0007669"/>
    <property type="project" value="UniProtKB-KW"/>
</dbReference>